<dbReference type="AlphaFoldDB" id="A0A0C3QKK6"/>
<dbReference type="EMBL" id="KN822950">
    <property type="protein sequence ID" value="KIO33070.1"/>
    <property type="molecule type" value="Genomic_DNA"/>
</dbReference>
<gene>
    <name evidence="1" type="ORF">M407DRAFT_17944</name>
</gene>
<proteinExistence type="predicted"/>
<keyword evidence="2" id="KW-1185">Reference proteome</keyword>
<evidence type="ECO:0000313" key="2">
    <source>
        <dbReference type="Proteomes" id="UP000054248"/>
    </source>
</evidence>
<reference evidence="2" key="2">
    <citation type="submission" date="2015-01" db="EMBL/GenBank/DDBJ databases">
        <title>Evolutionary Origins and Diversification of the Mycorrhizal Mutualists.</title>
        <authorList>
            <consortium name="DOE Joint Genome Institute"/>
            <consortium name="Mycorrhizal Genomics Consortium"/>
            <person name="Kohler A."/>
            <person name="Kuo A."/>
            <person name="Nagy L.G."/>
            <person name="Floudas D."/>
            <person name="Copeland A."/>
            <person name="Barry K.W."/>
            <person name="Cichocki N."/>
            <person name="Veneault-Fourrey C."/>
            <person name="LaButti K."/>
            <person name="Lindquist E.A."/>
            <person name="Lipzen A."/>
            <person name="Lundell T."/>
            <person name="Morin E."/>
            <person name="Murat C."/>
            <person name="Riley R."/>
            <person name="Ohm R."/>
            <person name="Sun H."/>
            <person name="Tunlid A."/>
            <person name="Henrissat B."/>
            <person name="Grigoriev I.V."/>
            <person name="Hibbett D.S."/>
            <person name="Martin F."/>
        </authorList>
    </citation>
    <scope>NUCLEOTIDE SEQUENCE [LARGE SCALE GENOMIC DNA]</scope>
    <source>
        <strain evidence="2">MUT 4182</strain>
    </source>
</reference>
<protein>
    <submittedName>
        <fullName evidence="1">Uncharacterized protein</fullName>
    </submittedName>
</protein>
<sequence>MLDMQGKLARLKLKETLGLAGGNGRLGLRLNEVPMLGTGDGTWNLAIRAVYDEEDEEILSIGRLRTSASLADLLEISIRSTS</sequence>
<dbReference type="Proteomes" id="UP000054248">
    <property type="component" value="Unassembled WGS sequence"/>
</dbReference>
<dbReference type="HOGENOM" id="CLU_2559993_0_0_1"/>
<name>A0A0C3QKK6_9AGAM</name>
<organism evidence="1 2">
    <name type="scientific">Tulasnella calospora MUT 4182</name>
    <dbReference type="NCBI Taxonomy" id="1051891"/>
    <lineage>
        <taxon>Eukaryota</taxon>
        <taxon>Fungi</taxon>
        <taxon>Dikarya</taxon>
        <taxon>Basidiomycota</taxon>
        <taxon>Agaricomycotina</taxon>
        <taxon>Agaricomycetes</taxon>
        <taxon>Cantharellales</taxon>
        <taxon>Tulasnellaceae</taxon>
        <taxon>Tulasnella</taxon>
    </lineage>
</organism>
<evidence type="ECO:0000313" key="1">
    <source>
        <dbReference type="EMBL" id="KIO33070.1"/>
    </source>
</evidence>
<reference evidence="1 2" key="1">
    <citation type="submission" date="2014-04" db="EMBL/GenBank/DDBJ databases">
        <authorList>
            <consortium name="DOE Joint Genome Institute"/>
            <person name="Kuo A."/>
            <person name="Girlanda M."/>
            <person name="Perotto S."/>
            <person name="Kohler A."/>
            <person name="Nagy L.G."/>
            <person name="Floudas D."/>
            <person name="Copeland A."/>
            <person name="Barry K.W."/>
            <person name="Cichocki N."/>
            <person name="Veneault-Fourrey C."/>
            <person name="LaButti K."/>
            <person name="Lindquist E.A."/>
            <person name="Lipzen A."/>
            <person name="Lundell T."/>
            <person name="Morin E."/>
            <person name="Murat C."/>
            <person name="Sun H."/>
            <person name="Tunlid A."/>
            <person name="Henrissat B."/>
            <person name="Grigoriev I.V."/>
            <person name="Hibbett D.S."/>
            <person name="Martin F."/>
            <person name="Nordberg H.P."/>
            <person name="Cantor M.N."/>
            <person name="Hua S.X."/>
        </authorList>
    </citation>
    <scope>NUCLEOTIDE SEQUENCE [LARGE SCALE GENOMIC DNA]</scope>
    <source>
        <strain evidence="1 2">MUT 4182</strain>
    </source>
</reference>
<accession>A0A0C3QKK6</accession>